<gene>
    <name evidence="3" type="ORF">QIT00_29775</name>
</gene>
<dbReference type="CDD" id="cd00090">
    <property type="entry name" value="HTH_ARSR"/>
    <property type="match status" value="1"/>
</dbReference>
<dbReference type="SUPFAM" id="SSF46785">
    <property type="entry name" value="Winged helix' DNA-binding domain"/>
    <property type="match status" value="1"/>
</dbReference>
<protein>
    <submittedName>
        <fullName evidence="3">ArsR family transcriptional regulator</fullName>
    </submittedName>
</protein>
<sequence>MVQGTSLSLVATAPLWRANPSWSPRPPQGDLPALRPTPRGGGCSAAARARPRLVGEIAYELERSQPRVSKHLRVLREGRARRGAAEAQRRWYELRPDPLPFSTTGLRRIAGCGPNAWKCWSGTWKRCPRRTAGSDGRGAVT</sequence>
<dbReference type="InterPro" id="IPR036388">
    <property type="entry name" value="WH-like_DNA-bd_sf"/>
</dbReference>
<dbReference type="EMBL" id="JASCIS010000040">
    <property type="protein sequence ID" value="MDI3422682.1"/>
    <property type="molecule type" value="Genomic_DNA"/>
</dbReference>
<evidence type="ECO:0000259" key="2">
    <source>
        <dbReference type="Pfam" id="PF01022"/>
    </source>
</evidence>
<name>A0ABT6T737_9ACTN</name>
<reference evidence="3 4" key="1">
    <citation type="submission" date="2023-05" db="EMBL/GenBank/DDBJ databases">
        <title>Draft genome sequence of Streptomyces sp. B-S-A12 isolated from a cave soil in Thailand.</title>
        <authorList>
            <person name="Chamroensaksri N."/>
            <person name="Muangham S."/>
        </authorList>
    </citation>
    <scope>NUCLEOTIDE SEQUENCE [LARGE SCALE GENOMIC DNA]</scope>
    <source>
        <strain evidence="3 4">B-S-A12</strain>
    </source>
</reference>
<feature type="region of interest" description="Disordered" evidence="1">
    <location>
        <begin position="18"/>
        <end position="47"/>
    </location>
</feature>
<accession>A0ABT6T737</accession>
<dbReference type="Pfam" id="PF01022">
    <property type="entry name" value="HTH_5"/>
    <property type="match status" value="1"/>
</dbReference>
<feature type="domain" description="HTH arsR-type" evidence="2">
    <location>
        <begin position="50"/>
        <end position="77"/>
    </location>
</feature>
<organism evidence="3 4">
    <name type="scientific">Streptomyces luteolus</name>
    <dbReference type="NCBI Taxonomy" id="3043615"/>
    <lineage>
        <taxon>Bacteria</taxon>
        <taxon>Bacillati</taxon>
        <taxon>Actinomycetota</taxon>
        <taxon>Actinomycetes</taxon>
        <taxon>Kitasatosporales</taxon>
        <taxon>Streptomycetaceae</taxon>
        <taxon>Streptomyces</taxon>
    </lineage>
</organism>
<proteinExistence type="predicted"/>
<dbReference type="InterPro" id="IPR036390">
    <property type="entry name" value="WH_DNA-bd_sf"/>
</dbReference>
<evidence type="ECO:0000313" key="4">
    <source>
        <dbReference type="Proteomes" id="UP001237105"/>
    </source>
</evidence>
<evidence type="ECO:0000313" key="3">
    <source>
        <dbReference type="EMBL" id="MDI3422682.1"/>
    </source>
</evidence>
<dbReference type="InterPro" id="IPR001845">
    <property type="entry name" value="HTH_ArsR_DNA-bd_dom"/>
</dbReference>
<dbReference type="Proteomes" id="UP001237105">
    <property type="component" value="Unassembled WGS sequence"/>
</dbReference>
<evidence type="ECO:0000256" key="1">
    <source>
        <dbReference type="SAM" id="MobiDB-lite"/>
    </source>
</evidence>
<dbReference type="InterPro" id="IPR011991">
    <property type="entry name" value="ArsR-like_HTH"/>
</dbReference>
<dbReference type="Gene3D" id="1.10.10.10">
    <property type="entry name" value="Winged helix-like DNA-binding domain superfamily/Winged helix DNA-binding domain"/>
    <property type="match status" value="1"/>
</dbReference>
<dbReference type="RefSeq" id="WP_282538540.1">
    <property type="nucleotide sequence ID" value="NZ_JASCIS010000040.1"/>
</dbReference>
<keyword evidence="4" id="KW-1185">Reference proteome</keyword>
<comment type="caution">
    <text evidence="3">The sequence shown here is derived from an EMBL/GenBank/DDBJ whole genome shotgun (WGS) entry which is preliminary data.</text>
</comment>